<keyword evidence="3" id="KW-1185">Reference proteome</keyword>
<name>A0A4C1ZMW3_EUMVA</name>
<dbReference type="EMBL" id="BGZK01001931">
    <property type="protein sequence ID" value="GBP88414.1"/>
    <property type="molecule type" value="Genomic_DNA"/>
</dbReference>
<organism evidence="2 3">
    <name type="scientific">Eumeta variegata</name>
    <name type="common">Bagworm moth</name>
    <name type="synonym">Eumeta japonica</name>
    <dbReference type="NCBI Taxonomy" id="151549"/>
    <lineage>
        <taxon>Eukaryota</taxon>
        <taxon>Metazoa</taxon>
        <taxon>Ecdysozoa</taxon>
        <taxon>Arthropoda</taxon>
        <taxon>Hexapoda</taxon>
        <taxon>Insecta</taxon>
        <taxon>Pterygota</taxon>
        <taxon>Neoptera</taxon>
        <taxon>Endopterygota</taxon>
        <taxon>Lepidoptera</taxon>
        <taxon>Glossata</taxon>
        <taxon>Ditrysia</taxon>
        <taxon>Tineoidea</taxon>
        <taxon>Psychidae</taxon>
        <taxon>Oiketicinae</taxon>
        <taxon>Eumeta</taxon>
    </lineage>
</organism>
<accession>A0A4C1ZMW3</accession>
<reference evidence="2 3" key="1">
    <citation type="journal article" date="2019" name="Commun. Biol.">
        <title>The bagworm genome reveals a unique fibroin gene that provides high tensile strength.</title>
        <authorList>
            <person name="Kono N."/>
            <person name="Nakamura H."/>
            <person name="Ohtoshi R."/>
            <person name="Tomita M."/>
            <person name="Numata K."/>
            <person name="Arakawa K."/>
        </authorList>
    </citation>
    <scope>NUCLEOTIDE SEQUENCE [LARGE SCALE GENOMIC DNA]</scope>
</reference>
<evidence type="ECO:0000313" key="3">
    <source>
        <dbReference type="Proteomes" id="UP000299102"/>
    </source>
</evidence>
<feature type="region of interest" description="Disordered" evidence="1">
    <location>
        <begin position="98"/>
        <end position="127"/>
    </location>
</feature>
<protein>
    <submittedName>
        <fullName evidence="2">Uncharacterized protein</fullName>
    </submittedName>
</protein>
<proteinExistence type="predicted"/>
<sequence length="161" mass="17006">MGFWTPDIVSLLPLLDYICRSVNVNIVNASLCHSSRSFARNNRLTACGGVDSPVKNLNFGSDDTGFDSRAKGSRLEVRGNILATDAVRGQCHQLQKKSPKASAIKTGKRTGAGVGRREAAPRPVPAITESTTNGLSAALLRAAHCCARAICTPLTNLLMAG</sequence>
<comment type="caution">
    <text evidence="2">The sequence shown here is derived from an EMBL/GenBank/DDBJ whole genome shotgun (WGS) entry which is preliminary data.</text>
</comment>
<evidence type="ECO:0000313" key="2">
    <source>
        <dbReference type="EMBL" id="GBP88414.1"/>
    </source>
</evidence>
<dbReference type="AlphaFoldDB" id="A0A4C1ZMW3"/>
<evidence type="ECO:0000256" key="1">
    <source>
        <dbReference type="SAM" id="MobiDB-lite"/>
    </source>
</evidence>
<dbReference type="Proteomes" id="UP000299102">
    <property type="component" value="Unassembled WGS sequence"/>
</dbReference>
<gene>
    <name evidence="2" type="ORF">EVAR_56891_1</name>
</gene>